<dbReference type="GO" id="GO:0005220">
    <property type="term" value="F:inositol 1,4,5-trisphosphate-gated calcium channel activity"/>
    <property type="evidence" value="ECO:0007669"/>
    <property type="project" value="InterPro"/>
</dbReference>
<comment type="caution">
    <text evidence="4">The sequence shown here is derived from an EMBL/GenBank/DDBJ whole genome shotgun (WGS) entry which is preliminary data.</text>
</comment>
<dbReference type="Pfam" id="PF02815">
    <property type="entry name" value="MIR"/>
    <property type="match status" value="1"/>
</dbReference>
<dbReference type="Gene3D" id="2.80.10.50">
    <property type="match status" value="2"/>
</dbReference>
<dbReference type="PANTHER" id="PTHR13715">
    <property type="entry name" value="RYANODINE RECEPTOR AND IP3 RECEPTOR"/>
    <property type="match status" value="1"/>
</dbReference>
<dbReference type="GO" id="GO:0005783">
    <property type="term" value="C:endoplasmic reticulum"/>
    <property type="evidence" value="ECO:0007669"/>
    <property type="project" value="InterPro"/>
</dbReference>
<accession>A0A1V9ZVZ4</accession>
<dbReference type="STRING" id="74557.A0A1V9ZVZ4"/>
<dbReference type="InterPro" id="IPR014821">
    <property type="entry name" value="Ins145_P3_rcpt"/>
</dbReference>
<dbReference type="Proteomes" id="UP000243217">
    <property type="component" value="Unassembled WGS sequence"/>
</dbReference>
<reference evidence="4 5" key="1">
    <citation type="journal article" date="2014" name="Genome Biol. Evol.">
        <title>The secreted proteins of Achlya hypogyna and Thraustotheca clavata identify the ancestral oomycete secretome and reveal gene acquisitions by horizontal gene transfer.</title>
        <authorList>
            <person name="Misner I."/>
            <person name="Blouin N."/>
            <person name="Leonard G."/>
            <person name="Richards T.A."/>
            <person name="Lane C.E."/>
        </authorList>
    </citation>
    <scope>NUCLEOTIDE SEQUENCE [LARGE SCALE GENOMIC DNA]</scope>
    <source>
        <strain evidence="4 5">ATCC 34112</strain>
    </source>
</reference>
<name>A0A1V9ZVZ4_9STRA</name>
<dbReference type="EMBL" id="JNBS01001211">
    <property type="protein sequence ID" value="OQS02174.1"/>
    <property type="molecule type" value="Genomic_DNA"/>
</dbReference>
<dbReference type="InterPro" id="IPR016093">
    <property type="entry name" value="MIR_motif"/>
</dbReference>
<keyword evidence="1" id="KW-0677">Repeat</keyword>
<keyword evidence="4" id="KW-0675">Receptor</keyword>
<dbReference type="OrthoDB" id="76898at2759"/>
<dbReference type="InterPro" id="IPR000493">
    <property type="entry name" value="InsP3_rcpt"/>
</dbReference>
<feature type="domain" description="Inositol 1,4,5-trisphosphate/ryanodine receptor" evidence="3">
    <location>
        <begin position="12"/>
        <end position="217"/>
    </location>
</feature>
<dbReference type="PRINTS" id="PR00779">
    <property type="entry name" value="INSP3RECEPTR"/>
</dbReference>
<dbReference type="InterPro" id="IPR036300">
    <property type="entry name" value="MIR_dom_sf"/>
</dbReference>
<organism evidence="4 5">
    <name type="scientific">Thraustotheca clavata</name>
    <dbReference type="NCBI Taxonomy" id="74557"/>
    <lineage>
        <taxon>Eukaryota</taxon>
        <taxon>Sar</taxon>
        <taxon>Stramenopiles</taxon>
        <taxon>Oomycota</taxon>
        <taxon>Saprolegniomycetes</taxon>
        <taxon>Saprolegniales</taxon>
        <taxon>Achlyaceae</taxon>
        <taxon>Thraustotheca</taxon>
    </lineage>
</organism>
<dbReference type="Pfam" id="PF08709">
    <property type="entry name" value="Ins145_P3_rec"/>
    <property type="match status" value="1"/>
</dbReference>
<evidence type="ECO:0000313" key="4">
    <source>
        <dbReference type="EMBL" id="OQS02174.1"/>
    </source>
</evidence>
<evidence type="ECO:0000259" key="3">
    <source>
        <dbReference type="Pfam" id="PF08709"/>
    </source>
</evidence>
<dbReference type="SUPFAM" id="SSF82109">
    <property type="entry name" value="MIR domain"/>
    <property type="match status" value="2"/>
</dbReference>
<dbReference type="AlphaFoldDB" id="A0A1V9ZVZ4"/>
<protein>
    <submittedName>
        <fullName evidence="4">Inositol 1,4,5trisphosphate receptor type 2</fullName>
    </submittedName>
</protein>
<evidence type="ECO:0000313" key="5">
    <source>
        <dbReference type="Proteomes" id="UP000243217"/>
    </source>
</evidence>
<proteinExistence type="predicted"/>
<dbReference type="GO" id="GO:0070679">
    <property type="term" value="F:inositol 1,4,5 trisphosphate binding"/>
    <property type="evidence" value="ECO:0007669"/>
    <property type="project" value="InterPro"/>
</dbReference>
<gene>
    <name evidence="4" type="ORF">THRCLA_05431</name>
</gene>
<dbReference type="PANTHER" id="PTHR13715:SF99">
    <property type="entry name" value="INOSITOL 1,4,5-TRISPHOSPHATE RECEPTOR-LIKE PROTEIN A"/>
    <property type="match status" value="1"/>
</dbReference>
<evidence type="ECO:0000256" key="1">
    <source>
        <dbReference type="ARBA" id="ARBA00022737"/>
    </source>
</evidence>
<dbReference type="InterPro" id="IPR015925">
    <property type="entry name" value="Ryanodine_IP3_receptor"/>
</dbReference>
<feature type="domain" description="MIR" evidence="2">
    <location>
        <begin position="268"/>
        <end position="332"/>
    </location>
</feature>
<sequence>MLKHRDDVLYEGDIIYLSIYEQGLVHSDGFVDERVGCLNNVSSSDFDGCLFRIVPKLVYEAQELVKRAKGAIAQVSEKYAMLQQQLHLEDVMNAERLRRLDVNVQMVMYGQPIQLQHVRSGKFLALKSKTVADMDKTSMKLHLEERGSSKCAFTFLPRFKTKTIGNLIAFHDSVTLARSKYTTQYVHLSSKVYTFDRSHRKEINLSTKDTIFSIHLHAPYVAESTALWQATKLYRLYHIEAEAYVAMSSNINTVKPAYLRPIVPDTDPNAEENLTLKGLFMLERQNYKSGGVILDENERIRFRHLITGRYLSFNETQQLIGIDQIQSSSEATFRLGYHSSQWRRLHHANQVKNKELPRGKHKISYDLVGVTSNTEQDGFRLVEASTTEATEAKFLAITLEHLKGYHSFESNNGICKIS</sequence>
<keyword evidence="5" id="KW-1185">Reference proteome</keyword>
<evidence type="ECO:0000259" key="2">
    <source>
        <dbReference type="Pfam" id="PF02815"/>
    </source>
</evidence>